<proteinExistence type="predicted"/>
<dbReference type="EMBL" id="JBJXBP010000006">
    <property type="protein sequence ID" value="KAL3824751.1"/>
    <property type="molecule type" value="Genomic_DNA"/>
</dbReference>
<keyword evidence="1" id="KW-0663">Pyridoxal phosphate</keyword>
<dbReference type="AlphaFoldDB" id="A0ABD3SJK7"/>
<comment type="caution">
    <text evidence="3">The sequence shown here is derived from an EMBL/GenBank/DDBJ whole genome shotgun (WGS) entry which is preliminary data.</text>
</comment>
<feature type="domain" description="Aminotransferase class V" evidence="2">
    <location>
        <begin position="15"/>
        <end position="52"/>
    </location>
</feature>
<dbReference type="Gene3D" id="3.40.640.10">
    <property type="entry name" value="Type I PLP-dependent aspartate aminotransferase-like (Major domain)"/>
    <property type="match status" value="2"/>
</dbReference>
<evidence type="ECO:0000256" key="1">
    <source>
        <dbReference type="ARBA" id="ARBA00022898"/>
    </source>
</evidence>
<dbReference type="PANTHER" id="PTHR43586">
    <property type="entry name" value="CYSTEINE DESULFURASE"/>
    <property type="match status" value="1"/>
</dbReference>
<dbReference type="Pfam" id="PF00266">
    <property type="entry name" value="Aminotran_5"/>
    <property type="match status" value="2"/>
</dbReference>
<evidence type="ECO:0000313" key="4">
    <source>
        <dbReference type="Proteomes" id="UP001634393"/>
    </source>
</evidence>
<keyword evidence="4" id="KW-1185">Reference proteome</keyword>
<protein>
    <recommendedName>
        <fullName evidence="2">Aminotransferase class V domain-containing protein</fullName>
    </recommendedName>
</protein>
<accession>A0ABD3SJK7</accession>
<dbReference type="PANTHER" id="PTHR43586:SF8">
    <property type="entry name" value="CYSTEINE DESULFURASE 1, CHLOROPLASTIC"/>
    <property type="match status" value="1"/>
</dbReference>
<dbReference type="Gene3D" id="3.90.1150.10">
    <property type="entry name" value="Aspartate Aminotransferase, domain 1"/>
    <property type="match status" value="1"/>
</dbReference>
<evidence type="ECO:0000313" key="3">
    <source>
        <dbReference type="EMBL" id="KAL3824751.1"/>
    </source>
</evidence>
<dbReference type="Proteomes" id="UP001634393">
    <property type="component" value="Unassembled WGS sequence"/>
</dbReference>
<sequence>MKSRLLQELNGKRLVYLDNAASSQKPIAVLNALRNYYESYNSNVQCGIHYLSLSELMYWFVDCYGRILALSAATRRLHATCYGLALVGCGHKASCQNPDLTNVDQVVSWAHDVGAKVLVDACQSVPNMEVDVESLDADFLVASSHKVKFFPHVSTQNYKLLFEVKKLICFRCVGLQASDSYMVKVSSCLLCLLFQEILSFSDLQFLFPSFSV</sequence>
<name>A0ABD3SJK7_9LAMI</name>
<dbReference type="SUPFAM" id="SSF53383">
    <property type="entry name" value="PLP-dependent transferases"/>
    <property type="match status" value="1"/>
</dbReference>
<dbReference type="InterPro" id="IPR015422">
    <property type="entry name" value="PyrdxlP-dep_Trfase_small"/>
</dbReference>
<reference evidence="3 4" key="1">
    <citation type="submission" date="2024-12" db="EMBL/GenBank/DDBJ databases">
        <title>The unique morphological basis and parallel evolutionary history of personate flowers in Penstemon.</title>
        <authorList>
            <person name="Depatie T.H."/>
            <person name="Wessinger C.A."/>
        </authorList>
    </citation>
    <scope>NUCLEOTIDE SEQUENCE [LARGE SCALE GENOMIC DNA]</scope>
    <source>
        <strain evidence="3">WTNN_2</strain>
        <tissue evidence="3">Leaf</tissue>
    </source>
</reference>
<gene>
    <name evidence="3" type="ORF">ACJIZ3_020780</name>
</gene>
<evidence type="ECO:0000259" key="2">
    <source>
        <dbReference type="Pfam" id="PF00266"/>
    </source>
</evidence>
<dbReference type="InterPro" id="IPR000192">
    <property type="entry name" value="Aminotrans_V_dom"/>
</dbReference>
<dbReference type="InterPro" id="IPR015424">
    <property type="entry name" value="PyrdxlP-dep_Trfase"/>
</dbReference>
<feature type="domain" description="Aminotransferase class V" evidence="2">
    <location>
        <begin position="101"/>
        <end position="147"/>
    </location>
</feature>
<organism evidence="3 4">
    <name type="scientific">Penstemon smallii</name>
    <dbReference type="NCBI Taxonomy" id="265156"/>
    <lineage>
        <taxon>Eukaryota</taxon>
        <taxon>Viridiplantae</taxon>
        <taxon>Streptophyta</taxon>
        <taxon>Embryophyta</taxon>
        <taxon>Tracheophyta</taxon>
        <taxon>Spermatophyta</taxon>
        <taxon>Magnoliopsida</taxon>
        <taxon>eudicotyledons</taxon>
        <taxon>Gunneridae</taxon>
        <taxon>Pentapetalae</taxon>
        <taxon>asterids</taxon>
        <taxon>lamiids</taxon>
        <taxon>Lamiales</taxon>
        <taxon>Plantaginaceae</taxon>
        <taxon>Cheloneae</taxon>
        <taxon>Penstemon</taxon>
    </lineage>
</organism>
<dbReference type="InterPro" id="IPR015421">
    <property type="entry name" value="PyrdxlP-dep_Trfase_major"/>
</dbReference>